<dbReference type="PIRSF" id="PIRSF006603">
    <property type="entry name" value="DinF"/>
    <property type="match status" value="1"/>
</dbReference>
<keyword evidence="3" id="KW-0050">Antiport</keyword>
<dbReference type="EMBL" id="DXCC01000015">
    <property type="protein sequence ID" value="HIZ15233.1"/>
    <property type="molecule type" value="Genomic_DNA"/>
</dbReference>
<evidence type="ECO:0000256" key="7">
    <source>
        <dbReference type="ARBA" id="ARBA00023065"/>
    </source>
</evidence>
<keyword evidence="5 10" id="KW-0812">Transmembrane</keyword>
<dbReference type="InterPro" id="IPR050222">
    <property type="entry name" value="MATE_MdtK"/>
</dbReference>
<evidence type="ECO:0000256" key="1">
    <source>
        <dbReference type="ARBA" id="ARBA00004651"/>
    </source>
</evidence>
<evidence type="ECO:0000313" key="11">
    <source>
        <dbReference type="EMBL" id="HIZ15233.1"/>
    </source>
</evidence>
<dbReference type="PANTHER" id="PTHR43298:SF2">
    <property type="entry name" value="FMN_FAD EXPORTER YEEO-RELATED"/>
    <property type="match status" value="1"/>
</dbReference>
<dbReference type="InterPro" id="IPR048279">
    <property type="entry name" value="MdtK-like"/>
</dbReference>
<keyword evidence="7" id="KW-0406">Ion transport</keyword>
<gene>
    <name evidence="11" type="ORF">H9816_04915</name>
</gene>
<feature type="transmembrane region" description="Helical" evidence="10">
    <location>
        <begin position="219"/>
        <end position="241"/>
    </location>
</feature>
<dbReference type="Pfam" id="PF01554">
    <property type="entry name" value="MatE"/>
    <property type="match status" value="2"/>
</dbReference>
<feature type="transmembrane region" description="Helical" evidence="10">
    <location>
        <begin position="389"/>
        <end position="406"/>
    </location>
</feature>
<evidence type="ECO:0000256" key="2">
    <source>
        <dbReference type="ARBA" id="ARBA00022448"/>
    </source>
</evidence>
<comment type="subcellular location">
    <subcellularLocation>
        <location evidence="1">Cell membrane</location>
        <topology evidence="1">Multi-pass membrane protein</topology>
    </subcellularLocation>
</comment>
<dbReference type="GO" id="GO:0005886">
    <property type="term" value="C:plasma membrane"/>
    <property type="evidence" value="ECO:0007669"/>
    <property type="project" value="UniProtKB-SubCell"/>
</dbReference>
<dbReference type="Proteomes" id="UP000824014">
    <property type="component" value="Unassembled WGS sequence"/>
</dbReference>
<evidence type="ECO:0000313" key="12">
    <source>
        <dbReference type="Proteomes" id="UP000824014"/>
    </source>
</evidence>
<feature type="transmembrane region" description="Helical" evidence="10">
    <location>
        <begin position="253"/>
        <end position="276"/>
    </location>
</feature>
<name>A0A9D2DE07_9BACT</name>
<comment type="caution">
    <text evidence="11">The sequence shown here is derived from an EMBL/GenBank/DDBJ whole genome shotgun (WGS) entry which is preliminary data.</text>
</comment>
<evidence type="ECO:0000256" key="5">
    <source>
        <dbReference type="ARBA" id="ARBA00022692"/>
    </source>
</evidence>
<feature type="transmembrane region" description="Helical" evidence="10">
    <location>
        <begin position="288"/>
        <end position="308"/>
    </location>
</feature>
<proteinExistence type="predicted"/>
<evidence type="ECO:0000256" key="6">
    <source>
        <dbReference type="ARBA" id="ARBA00022989"/>
    </source>
</evidence>
<evidence type="ECO:0000256" key="4">
    <source>
        <dbReference type="ARBA" id="ARBA00022475"/>
    </source>
</evidence>
<organism evidence="11 12">
    <name type="scientific">Candidatus Tidjanibacter faecipullorum</name>
    <dbReference type="NCBI Taxonomy" id="2838766"/>
    <lineage>
        <taxon>Bacteria</taxon>
        <taxon>Pseudomonadati</taxon>
        <taxon>Bacteroidota</taxon>
        <taxon>Bacteroidia</taxon>
        <taxon>Bacteroidales</taxon>
        <taxon>Rikenellaceae</taxon>
        <taxon>Tidjanibacter</taxon>
    </lineage>
</organism>
<dbReference type="CDD" id="cd13131">
    <property type="entry name" value="MATE_NorM_like"/>
    <property type="match status" value="1"/>
</dbReference>
<feature type="transmembrane region" description="Helical" evidence="10">
    <location>
        <begin position="161"/>
        <end position="187"/>
    </location>
</feature>
<evidence type="ECO:0000256" key="3">
    <source>
        <dbReference type="ARBA" id="ARBA00022449"/>
    </source>
</evidence>
<feature type="transmembrane region" description="Helical" evidence="10">
    <location>
        <begin position="67"/>
        <end position="89"/>
    </location>
</feature>
<protein>
    <recommendedName>
        <fullName evidence="9">Multidrug-efflux transporter</fullName>
    </recommendedName>
</protein>
<reference evidence="11" key="1">
    <citation type="journal article" date="2021" name="PeerJ">
        <title>Extensive microbial diversity within the chicken gut microbiome revealed by metagenomics and culture.</title>
        <authorList>
            <person name="Gilroy R."/>
            <person name="Ravi A."/>
            <person name="Getino M."/>
            <person name="Pursley I."/>
            <person name="Horton D.L."/>
            <person name="Alikhan N.F."/>
            <person name="Baker D."/>
            <person name="Gharbi K."/>
            <person name="Hall N."/>
            <person name="Watson M."/>
            <person name="Adriaenssens E.M."/>
            <person name="Foster-Nyarko E."/>
            <person name="Jarju S."/>
            <person name="Secka A."/>
            <person name="Antonio M."/>
            <person name="Oren A."/>
            <person name="Chaudhuri R.R."/>
            <person name="La Ragione R."/>
            <person name="Hildebrand F."/>
            <person name="Pallen M.J."/>
        </authorList>
    </citation>
    <scope>NUCLEOTIDE SEQUENCE</scope>
    <source>
        <strain evidence="11">ChiHjej11B10-19426</strain>
    </source>
</reference>
<feature type="transmembrane region" description="Helical" evidence="10">
    <location>
        <begin position="133"/>
        <end position="155"/>
    </location>
</feature>
<keyword evidence="2" id="KW-0813">Transport</keyword>
<keyword evidence="4" id="KW-1003">Cell membrane</keyword>
<evidence type="ECO:0000256" key="9">
    <source>
        <dbReference type="ARBA" id="ARBA00031636"/>
    </source>
</evidence>
<reference evidence="11" key="2">
    <citation type="submission" date="2021-04" db="EMBL/GenBank/DDBJ databases">
        <authorList>
            <person name="Gilroy R."/>
        </authorList>
    </citation>
    <scope>NUCLEOTIDE SEQUENCE</scope>
    <source>
        <strain evidence="11">ChiHjej11B10-19426</strain>
    </source>
</reference>
<dbReference type="GO" id="GO:0006811">
    <property type="term" value="P:monoatomic ion transport"/>
    <property type="evidence" value="ECO:0007669"/>
    <property type="project" value="UniProtKB-KW"/>
</dbReference>
<keyword evidence="8 10" id="KW-0472">Membrane</keyword>
<dbReference type="PANTHER" id="PTHR43298">
    <property type="entry name" value="MULTIDRUG RESISTANCE PROTEIN NORM-RELATED"/>
    <property type="match status" value="1"/>
</dbReference>
<evidence type="ECO:0000256" key="10">
    <source>
        <dbReference type="SAM" id="Phobius"/>
    </source>
</evidence>
<dbReference type="NCBIfam" id="TIGR00797">
    <property type="entry name" value="matE"/>
    <property type="match status" value="1"/>
</dbReference>
<dbReference type="InterPro" id="IPR002528">
    <property type="entry name" value="MATE_fam"/>
</dbReference>
<dbReference type="AlphaFoldDB" id="A0A9D2DE07"/>
<dbReference type="GO" id="GO:0015297">
    <property type="term" value="F:antiporter activity"/>
    <property type="evidence" value="ECO:0007669"/>
    <property type="project" value="UniProtKB-KW"/>
</dbReference>
<sequence>MLVQLVDNAMVGQLGAVPLAGVAFANAVFFMLFVFGTGMSLGLTPLVGEMYAVGNHRRSASFLQNSILFYACMGLLIFLLAMVVRPFMYHMGQAPEIVDQALPYFGYISVSVIPFMIFASFKQFLEGIGNTRVAMAIIITSNLINIFCNWLFIYGNWGAPALGAAGAGLATLISRILTPILIILYFWRRDSFYRYFRLFRRDNFSWETIRSLIRVGSPIALQMFMEGCAFALAGIMMGWVGTRELAGNQIAMVISNFAFMIILGVGSSVTICISHAYGRRNWTEIRRYAGTAYRLGLMWNVITALLFISLRRQIPLLFTSDPAVVEMAAHFLIFVAIFQVSDGLQANSVAILRGIQDVKSIMRISFFSYLLLALPIGYLLAFHTPVGASGLWMGLIIGLAIAAILYNTRYRMQVRRQLQRLTAARR</sequence>
<keyword evidence="6 10" id="KW-1133">Transmembrane helix</keyword>
<feature type="transmembrane region" description="Helical" evidence="10">
    <location>
        <begin position="364"/>
        <end position="383"/>
    </location>
</feature>
<evidence type="ECO:0000256" key="8">
    <source>
        <dbReference type="ARBA" id="ARBA00023136"/>
    </source>
</evidence>
<feature type="transmembrane region" description="Helical" evidence="10">
    <location>
        <begin position="328"/>
        <end position="352"/>
    </location>
</feature>
<feature type="transmembrane region" description="Helical" evidence="10">
    <location>
        <begin position="20"/>
        <end position="46"/>
    </location>
</feature>
<dbReference type="GO" id="GO:0042910">
    <property type="term" value="F:xenobiotic transmembrane transporter activity"/>
    <property type="evidence" value="ECO:0007669"/>
    <property type="project" value="InterPro"/>
</dbReference>
<accession>A0A9D2DE07</accession>
<feature type="transmembrane region" description="Helical" evidence="10">
    <location>
        <begin position="101"/>
        <end position="121"/>
    </location>
</feature>